<dbReference type="SUPFAM" id="SSF52058">
    <property type="entry name" value="L domain-like"/>
    <property type="match status" value="1"/>
</dbReference>
<dbReference type="Gene3D" id="3.80.10.10">
    <property type="entry name" value="Ribonuclease Inhibitor"/>
    <property type="match status" value="1"/>
</dbReference>
<comment type="caution">
    <text evidence="3">The sequence shown here is derived from an EMBL/GenBank/DDBJ whole genome shotgun (WGS) entry which is preliminary data.</text>
</comment>
<dbReference type="EMBL" id="CANTFM010002296">
    <property type="protein sequence ID" value="CAI5745584.1"/>
    <property type="molecule type" value="Genomic_DNA"/>
</dbReference>
<keyword evidence="2" id="KW-0812">Transmembrane</keyword>
<dbReference type="Proteomes" id="UP001162029">
    <property type="component" value="Unassembled WGS sequence"/>
</dbReference>
<dbReference type="CDD" id="cd12087">
    <property type="entry name" value="TM_EGFR-like"/>
    <property type="match status" value="1"/>
</dbReference>
<dbReference type="AlphaFoldDB" id="A0AAV0VFR7"/>
<dbReference type="InterPro" id="IPR032675">
    <property type="entry name" value="LRR_dom_sf"/>
</dbReference>
<feature type="transmembrane region" description="Helical" evidence="2">
    <location>
        <begin position="287"/>
        <end position="307"/>
    </location>
</feature>
<sequence length="408" mass="43246">MSCFTSASSCLGSGCKTNGECTYKCLIVDQNSDKLVVLVEFGTYKSEEELASGGYTTADLAGYPNETGKWPSVLNNQVTSLGRITLASTVTTFIVSGGNAVIEYSKGKVSSIIVEFDLVGNVSDQSFSNALLTKFPTEIRSLQVLKELVLDNNYMTTVDSVEGMDSIATLSMQNNNIDRFTANFTKLKNLNLTGNPFASRGFTSKQASFLNSLETLGLSAADFSADADCGNLRKSFIFVVAVCIIDDGSLSPSAKAKDVSAASASSDSDGSDVNTIASSSSPSSTGLIVGIACGVFTVLLAAFVFVIQRRKQQKKSDVSIASDIVAYTSDQFSSTDNWHQVLLQSRGRRASSEVDLVVSRSSSSSDVSVGISTSANEINENFEALDVTPAVFSIPSFVSTEKADVNEK</sequence>
<evidence type="ECO:0000313" key="3">
    <source>
        <dbReference type="EMBL" id="CAI5745584.1"/>
    </source>
</evidence>
<name>A0AAV0VFR7_9STRA</name>
<keyword evidence="2" id="KW-0472">Membrane</keyword>
<gene>
    <name evidence="3" type="ORF">PDE001_LOCUS10644</name>
</gene>
<evidence type="ECO:0000256" key="2">
    <source>
        <dbReference type="SAM" id="Phobius"/>
    </source>
</evidence>
<proteinExistence type="predicted"/>
<accession>A0AAV0VFR7</accession>
<reference evidence="3" key="1">
    <citation type="submission" date="2022-12" db="EMBL/GenBank/DDBJ databases">
        <authorList>
            <person name="Webb A."/>
        </authorList>
    </citation>
    <scope>NUCLEOTIDE SEQUENCE</scope>
    <source>
        <strain evidence="3">Pd1</strain>
    </source>
</reference>
<feature type="region of interest" description="Disordered" evidence="1">
    <location>
        <begin position="263"/>
        <end position="283"/>
    </location>
</feature>
<keyword evidence="4" id="KW-1185">Reference proteome</keyword>
<keyword evidence="2" id="KW-1133">Transmembrane helix</keyword>
<protein>
    <submittedName>
        <fullName evidence="3">Uncharacterized protein</fullName>
    </submittedName>
</protein>
<organism evidence="3 4">
    <name type="scientific">Peronospora destructor</name>
    <dbReference type="NCBI Taxonomy" id="86335"/>
    <lineage>
        <taxon>Eukaryota</taxon>
        <taxon>Sar</taxon>
        <taxon>Stramenopiles</taxon>
        <taxon>Oomycota</taxon>
        <taxon>Peronosporomycetes</taxon>
        <taxon>Peronosporales</taxon>
        <taxon>Peronosporaceae</taxon>
        <taxon>Peronospora</taxon>
    </lineage>
</organism>
<evidence type="ECO:0000313" key="4">
    <source>
        <dbReference type="Proteomes" id="UP001162029"/>
    </source>
</evidence>
<evidence type="ECO:0000256" key="1">
    <source>
        <dbReference type="SAM" id="MobiDB-lite"/>
    </source>
</evidence>